<dbReference type="AlphaFoldDB" id="A0A2T0K4E4"/>
<keyword evidence="3" id="KW-0443">Lipid metabolism</keyword>
<evidence type="ECO:0000256" key="1">
    <source>
        <dbReference type="ARBA" id="ARBA00022801"/>
    </source>
</evidence>
<keyword evidence="6" id="KW-1185">Reference proteome</keyword>
<proteinExistence type="predicted"/>
<protein>
    <submittedName>
        <fullName evidence="5">Platelet-activating factor acetylhydrolase isoform II</fullName>
    </submittedName>
</protein>
<accession>A0A2T0K4E4</accession>
<dbReference type="InterPro" id="IPR029058">
    <property type="entry name" value="AB_hydrolase_fold"/>
</dbReference>
<keyword evidence="4" id="KW-0732">Signal</keyword>
<dbReference type="SUPFAM" id="SSF53474">
    <property type="entry name" value="alpha/beta-Hydrolases"/>
    <property type="match status" value="1"/>
</dbReference>
<dbReference type="InterPro" id="IPR006311">
    <property type="entry name" value="TAT_signal"/>
</dbReference>
<dbReference type="PROSITE" id="PS51318">
    <property type="entry name" value="TAT"/>
    <property type="match status" value="1"/>
</dbReference>
<keyword evidence="1 5" id="KW-0378">Hydrolase</keyword>
<evidence type="ECO:0000313" key="6">
    <source>
        <dbReference type="Proteomes" id="UP000239415"/>
    </source>
</evidence>
<dbReference type="GO" id="GO:0016042">
    <property type="term" value="P:lipid catabolic process"/>
    <property type="evidence" value="ECO:0007669"/>
    <property type="project" value="UniProtKB-KW"/>
</dbReference>
<evidence type="ECO:0000256" key="3">
    <source>
        <dbReference type="ARBA" id="ARBA00023098"/>
    </source>
</evidence>
<sequence length="391" mass="42671">MTLSRRRLLAATLAAGAAGSLATAGPASAVPGRTRLTLPAPTGPYRIGTVSLHLIDTSRPDRVAGPGHHHELMASVWYPATPDARRYPAAVWLPDTPMRGLLTNSGLPADVAAAPLTAGRDTAPALRALGRRPVIVFSHGANGHRSETTVITQELASHGYVVVTLDTTYDAFTEFPGGRLSTPDDDLSTTPWHHAWDIPFMLDRIEDIAAGRNPDAEHRRLPAGLSEILDMRRIGMFGYSKGGTATPLAMIDDQRIRAGLSLDGPMQCQPPITTDIDRPFMMMTADFTRAPHTSAADFWTHLHGWRRNLQIDGGTEISFSDAVWLLPQIARLTGMSDEDLATKWIGTFSPNLAVKIQQTYPLAFFDLHLRHRRQPLLEGSRTPFPGVHFLP</sequence>
<dbReference type="Proteomes" id="UP000239415">
    <property type="component" value="Unassembled WGS sequence"/>
</dbReference>
<dbReference type="RefSeq" id="WP_106325173.1">
    <property type="nucleotide sequence ID" value="NZ_BOMO01000158.1"/>
</dbReference>
<gene>
    <name evidence="5" type="ORF">CLV67_115251</name>
</gene>
<organism evidence="5 6">
    <name type="scientific">Actinoplanes italicus</name>
    <dbReference type="NCBI Taxonomy" id="113567"/>
    <lineage>
        <taxon>Bacteria</taxon>
        <taxon>Bacillati</taxon>
        <taxon>Actinomycetota</taxon>
        <taxon>Actinomycetes</taxon>
        <taxon>Micromonosporales</taxon>
        <taxon>Micromonosporaceae</taxon>
        <taxon>Actinoplanes</taxon>
    </lineage>
</organism>
<feature type="chain" id="PRO_5015541712" evidence="4">
    <location>
        <begin position="30"/>
        <end position="391"/>
    </location>
</feature>
<name>A0A2T0K4E4_9ACTN</name>
<evidence type="ECO:0000313" key="5">
    <source>
        <dbReference type="EMBL" id="PRX17748.1"/>
    </source>
</evidence>
<dbReference type="Pfam" id="PF03403">
    <property type="entry name" value="PAF-AH_p_II"/>
    <property type="match status" value="2"/>
</dbReference>
<evidence type="ECO:0000256" key="4">
    <source>
        <dbReference type="SAM" id="SignalP"/>
    </source>
</evidence>
<dbReference type="OrthoDB" id="569821at2"/>
<reference evidence="5 6" key="1">
    <citation type="submission" date="2018-03" db="EMBL/GenBank/DDBJ databases">
        <title>Genomic Encyclopedia of Archaeal and Bacterial Type Strains, Phase II (KMG-II): from individual species to whole genera.</title>
        <authorList>
            <person name="Goeker M."/>
        </authorList>
    </citation>
    <scope>NUCLEOTIDE SEQUENCE [LARGE SCALE GENOMIC DNA]</scope>
    <source>
        <strain evidence="5 6">DSM 43146</strain>
    </source>
</reference>
<dbReference type="GO" id="GO:0003847">
    <property type="term" value="F:1-alkyl-2-acetylglycerophosphocholine esterase activity"/>
    <property type="evidence" value="ECO:0007669"/>
    <property type="project" value="TreeGrafter"/>
</dbReference>
<dbReference type="Gene3D" id="3.40.50.1820">
    <property type="entry name" value="alpha/beta hydrolase"/>
    <property type="match status" value="1"/>
</dbReference>
<dbReference type="EMBL" id="PVMZ01000015">
    <property type="protein sequence ID" value="PRX17748.1"/>
    <property type="molecule type" value="Genomic_DNA"/>
</dbReference>
<dbReference type="PANTHER" id="PTHR10272:SF0">
    <property type="entry name" value="PLATELET-ACTIVATING FACTOR ACETYLHYDROLASE"/>
    <property type="match status" value="1"/>
</dbReference>
<feature type="signal peptide" evidence="4">
    <location>
        <begin position="1"/>
        <end position="29"/>
    </location>
</feature>
<dbReference type="PANTHER" id="PTHR10272">
    <property type="entry name" value="PLATELET-ACTIVATING FACTOR ACETYLHYDROLASE"/>
    <property type="match status" value="1"/>
</dbReference>
<keyword evidence="2" id="KW-0442">Lipid degradation</keyword>
<comment type="caution">
    <text evidence="5">The sequence shown here is derived from an EMBL/GenBank/DDBJ whole genome shotgun (WGS) entry which is preliminary data.</text>
</comment>
<evidence type="ECO:0000256" key="2">
    <source>
        <dbReference type="ARBA" id="ARBA00022963"/>
    </source>
</evidence>